<evidence type="ECO:0000256" key="2">
    <source>
        <dbReference type="ARBA" id="ARBA00012438"/>
    </source>
</evidence>
<dbReference type="GO" id="GO:0005886">
    <property type="term" value="C:plasma membrane"/>
    <property type="evidence" value="ECO:0007669"/>
    <property type="project" value="TreeGrafter"/>
</dbReference>
<proteinExistence type="predicted"/>
<feature type="domain" description="Histidine kinase" evidence="5">
    <location>
        <begin position="1"/>
        <end position="118"/>
    </location>
</feature>
<dbReference type="Gene3D" id="3.30.565.10">
    <property type="entry name" value="Histidine kinase-like ATPase, C-terminal domain"/>
    <property type="match status" value="1"/>
</dbReference>
<evidence type="ECO:0000259" key="5">
    <source>
        <dbReference type="PROSITE" id="PS50109"/>
    </source>
</evidence>
<comment type="catalytic activity">
    <reaction evidence="1">
        <text>ATP + protein L-histidine = ADP + protein N-phospho-L-histidine.</text>
        <dbReference type="EC" id="2.7.13.3"/>
    </reaction>
</comment>
<dbReference type="EC" id="2.7.13.3" evidence="2"/>
<dbReference type="SUPFAM" id="SSF55874">
    <property type="entry name" value="ATPase domain of HSP90 chaperone/DNA topoisomerase II/histidine kinase"/>
    <property type="match status" value="1"/>
</dbReference>
<evidence type="ECO:0000313" key="6">
    <source>
        <dbReference type="EMBL" id="CAE0387916.1"/>
    </source>
</evidence>
<protein>
    <recommendedName>
        <fullName evidence="2">histidine kinase</fullName>
        <ecNumber evidence="2">2.7.13.3</ecNumber>
    </recommendedName>
</protein>
<reference evidence="6" key="1">
    <citation type="submission" date="2021-01" db="EMBL/GenBank/DDBJ databases">
        <authorList>
            <person name="Corre E."/>
            <person name="Pelletier E."/>
            <person name="Niang G."/>
            <person name="Scheremetjew M."/>
            <person name="Finn R."/>
            <person name="Kale V."/>
            <person name="Holt S."/>
            <person name="Cochrane G."/>
            <person name="Meng A."/>
            <person name="Brown T."/>
            <person name="Cohen L."/>
        </authorList>
    </citation>
    <scope>NUCLEOTIDE SEQUENCE</scope>
    <source>
        <strain evidence="6">CT5</strain>
    </source>
</reference>
<dbReference type="GO" id="GO:0000155">
    <property type="term" value="F:phosphorelay sensor kinase activity"/>
    <property type="evidence" value="ECO:0007669"/>
    <property type="project" value="TreeGrafter"/>
</dbReference>
<dbReference type="AlphaFoldDB" id="A0A7S3NZ11"/>
<dbReference type="PRINTS" id="PR00344">
    <property type="entry name" value="BCTRLSENSOR"/>
</dbReference>
<dbReference type="PANTHER" id="PTHR43047">
    <property type="entry name" value="TWO-COMPONENT HISTIDINE PROTEIN KINASE"/>
    <property type="match status" value="1"/>
</dbReference>
<dbReference type="InterPro" id="IPR036890">
    <property type="entry name" value="HATPase_C_sf"/>
</dbReference>
<evidence type="ECO:0000256" key="1">
    <source>
        <dbReference type="ARBA" id="ARBA00000085"/>
    </source>
</evidence>
<dbReference type="Pfam" id="PF02518">
    <property type="entry name" value="HATPase_c"/>
    <property type="match status" value="1"/>
</dbReference>
<keyword evidence="4" id="KW-0418">Kinase</keyword>
<accession>A0A7S3NZ11</accession>
<dbReference type="InterPro" id="IPR004358">
    <property type="entry name" value="Sig_transdc_His_kin-like_C"/>
</dbReference>
<dbReference type="PANTHER" id="PTHR43047:SF72">
    <property type="entry name" value="OSMOSENSING HISTIDINE PROTEIN KINASE SLN1"/>
    <property type="match status" value="1"/>
</dbReference>
<dbReference type="SMART" id="SM00387">
    <property type="entry name" value="HATPase_c"/>
    <property type="match status" value="1"/>
</dbReference>
<organism evidence="6">
    <name type="scientific">Euplotes crassus</name>
    <dbReference type="NCBI Taxonomy" id="5936"/>
    <lineage>
        <taxon>Eukaryota</taxon>
        <taxon>Sar</taxon>
        <taxon>Alveolata</taxon>
        <taxon>Ciliophora</taxon>
        <taxon>Intramacronucleata</taxon>
        <taxon>Spirotrichea</taxon>
        <taxon>Hypotrichia</taxon>
        <taxon>Euplotida</taxon>
        <taxon>Euplotidae</taxon>
        <taxon>Moneuplotes</taxon>
    </lineage>
</organism>
<evidence type="ECO:0000256" key="4">
    <source>
        <dbReference type="ARBA" id="ARBA00022777"/>
    </source>
</evidence>
<dbReference type="GO" id="GO:0009927">
    <property type="term" value="F:histidine phosphotransfer kinase activity"/>
    <property type="evidence" value="ECO:0007669"/>
    <property type="project" value="TreeGrafter"/>
</dbReference>
<dbReference type="InterPro" id="IPR005467">
    <property type="entry name" value="His_kinase_dom"/>
</dbReference>
<evidence type="ECO:0000256" key="3">
    <source>
        <dbReference type="ARBA" id="ARBA00022679"/>
    </source>
</evidence>
<dbReference type="InterPro" id="IPR003594">
    <property type="entry name" value="HATPase_dom"/>
</dbReference>
<dbReference type="PROSITE" id="PS50109">
    <property type="entry name" value="HIS_KIN"/>
    <property type="match status" value="1"/>
</dbReference>
<gene>
    <name evidence="6" type="ORF">ECRA1380_LOCUS12888</name>
</gene>
<keyword evidence="3" id="KW-0808">Transferase</keyword>
<name>A0A7S3NZ11_EUPCR</name>
<dbReference type="EMBL" id="HBIK01027488">
    <property type="protein sequence ID" value="CAE0387916.1"/>
    <property type="molecule type" value="Transcribed_RNA"/>
</dbReference>
<sequence length="174" mass="19593">MSRIKQILMNLISNAYKFTFSGSITIDISKAGGNFFEPTRKLIIKVIDTGVGIKEKDQQNLFKMFGMVRKHRVQFNTKGSGLGLTICQKLVTQMGGDIELKSEYKAGTEVTFSIMEENIPRRAKIREEIKQERSSFRNSSVENRSIDTNGGLIESSLMGNAVNIPNFRSCKFIL</sequence>